<feature type="domain" description="SIS" evidence="3">
    <location>
        <begin position="11"/>
        <end position="152"/>
    </location>
</feature>
<evidence type="ECO:0000313" key="4">
    <source>
        <dbReference type="EMBL" id="AWR94624.1"/>
    </source>
</evidence>
<dbReference type="EMBL" id="CP029289">
    <property type="protein sequence ID" value="AWR94624.1"/>
    <property type="molecule type" value="Genomic_DNA"/>
</dbReference>
<dbReference type="OrthoDB" id="10151at2157"/>
<dbReference type="AlphaFoldDB" id="A0A2U9IF98"/>
<dbReference type="InterPro" id="IPR046348">
    <property type="entry name" value="SIS_dom_sf"/>
</dbReference>
<dbReference type="KEGG" id="abri:DFR85_08495"/>
<evidence type="ECO:0000259" key="3">
    <source>
        <dbReference type="PROSITE" id="PS51464"/>
    </source>
</evidence>
<dbReference type="SUPFAM" id="SSF53697">
    <property type="entry name" value="SIS domain"/>
    <property type="match status" value="1"/>
</dbReference>
<dbReference type="GO" id="GO:0004347">
    <property type="term" value="F:glucose-6-phosphate isomerase activity"/>
    <property type="evidence" value="ECO:0007669"/>
    <property type="project" value="InterPro"/>
</dbReference>
<evidence type="ECO:0000313" key="5">
    <source>
        <dbReference type="Proteomes" id="UP000248044"/>
    </source>
</evidence>
<dbReference type="Gene3D" id="3.40.50.10490">
    <property type="entry name" value="Glucose-6-phosphate isomerase like protein, domain 1"/>
    <property type="match status" value="2"/>
</dbReference>
<sequence>MLDIYLNWYTLFDEIKNIDVPEISTNKIVYTGMGGSYIPGKIAEILNLPLDYTVVSGIPRNLDKDTTLIAVSYSGTTKETIYAVNYGIKKESKIIVITSGGDLEKIAINKNIPLIKVKGLSQTRYSFPVLFTPLIKMLAKKANTRINIDELKEGIIESSDKMIKMSEDLEQKIENNLPVFYASRYFPLAIRFKQEINENAKYPAFYGLIPEVNHNEVESYVNGKYLIPIVIGDDDIDKVTIETLNALQISPLFKSELKNISSILLLAGLTSIRLANSLGENPEKLNIIPKARSLTANVFK</sequence>
<dbReference type="InterPro" id="IPR001347">
    <property type="entry name" value="SIS_dom"/>
</dbReference>
<accession>A0A2U9IF98</accession>
<dbReference type="Pfam" id="PF10432">
    <property type="entry name" value="bact-PGI_C"/>
    <property type="match status" value="1"/>
</dbReference>
<dbReference type="InterPro" id="IPR019490">
    <property type="entry name" value="Glu6P/Mann6P_isomerase_C"/>
</dbReference>
<dbReference type="CDD" id="cd05637">
    <property type="entry name" value="SIS_PGI_PMI_2"/>
    <property type="match status" value="1"/>
</dbReference>
<proteinExistence type="inferred from homology"/>
<dbReference type="Proteomes" id="UP000248044">
    <property type="component" value="Chromosome"/>
</dbReference>
<organism evidence="4 5">
    <name type="scientific">Acidianus brierleyi</name>
    <dbReference type="NCBI Taxonomy" id="41673"/>
    <lineage>
        <taxon>Archaea</taxon>
        <taxon>Thermoproteota</taxon>
        <taxon>Thermoprotei</taxon>
        <taxon>Sulfolobales</taxon>
        <taxon>Sulfolobaceae</taxon>
        <taxon>Acidianus</taxon>
    </lineage>
</organism>
<dbReference type="RefSeq" id="WP_110270505.1">
    <property type="nucleotide sequence ID" value="NZ_CP029289.2"/>
</dbReference>
<gene>
    <name evidence="4" type="ORF">DFR85_08495</name>
</gene>
<evidence type="ECO:0000256" key="1">
    <source>
        <dbReference type="ARBA" id="ARBA00010523"/>
    </source>
</evidence>
<dbReference type="GO" id="GO:1901135">
    <property type="term" value="P:carbohydrate derivative metabolic process"/>
    <property type="evidence" value="ECO:0007669"/>
    <property type="project" value="InterPro"/>
</dbReference>
<reference evidence="4 5" key="1">
    <citation type="submission" date="2018-05" db="EMBL/GenBank/DDBJ databases">
        <title>Complete Genome Sequences of Extremely Thermoacidophilic, Metal-Mobilizing Type-Strain Members of the Archaeal Family Sulfolobaceae: Acidianus brierleyi DSM-1651T, Acidianus sulfidivorans DSM-18786T, Metallosphaera hakonensis DSM-7519T, and Metallosphaera prunae DSM-10039T.</title>
        <authorList>
            <person name="Counts J.A."/>
            <person name="Kelly R.M."/>
        </authorList>
    </citation>
    <scope>NUCLEOTIDE SEQUENCE [LARGE SCALE GENOMIC DNA]</scope>
    <source>
        <strain evidence="4 5">DSM 1651</strain>
    </source>
</reference>
<evidence type="ECO:0000256" key="2">
    <source>
        <dbReference type="ARBA" id="ARBA00023235"/>
    </source>
</evidence>
<dbReference type="GO" id="GO:0097367">
    <property type="term" value="F:carbohydrate derivative binding"/>
    <property type="evidence" value="ECO:0007669"/>
    <property type="project" value="InterPro"/>
</dbReference>
<dbReference type="NCBIfam" id="NF006422">
    <property type="entry name" value="PRK08674.1-1"/>
    <property type="match status" value="1"/>
</dbReference>
<keyword evidence="2 4" id="KW-0413">Isomerase</keyword>
<dbReference type="GO" id="GO:0004476">
    <property type="term" value="F:mannose-6-phosphate isomerase activity"/>
    <property type="evidence" value="ECO:0007669"/>
    <property type="project" value="InterPro"/>
</dbReference>
<dbReference type="GO" id="GO:0005975">
    <property type="term" value="P:carbohydrate metabolic process"/>
    <property type="evidence" value="ECO:0007669"/>
    <property type="project" value="InterPro"/>
</dbReference>
<comment type="similarity">
    <text evidence="1">Belongs to the PGI/PMI family.</text>
</comment>
<protein>
    <submittedName>
        <fullName evidence="4">Bifunctional phosphoglucose/phosphomannose isomerase</fullName>
    </submittedName>
</protein>
<dbReference type="GeneID" id="36832189"/>
<keyword evidence="5" id="KW-1185">Reference proteome</keyword>
<name>A0A2U9IF98_9CREN</name>
<dbReference type="PROSITE" id="PS51464">
    <property type="entry name" value="SIS"/>
    <property type="match status" value="1"/>
</dbReference>
<dbReference type="NCBIfam" id="TIGR02128">
    <property type="entry name" value="G6PI_arch"/>
    <property type="match status" value="1"/>
</dbReference>